<gene>
    <name evidence="1" type="ORF">ACFP85_13805</name>
</gene>
<name>A0ABW1XM93_9ALTE</name>
<keyword evidence="2" id="KW-1185">Reference proteome</keyword>
<evidence type="ECO:0008006" key="3">
    <source>
        <dbReference type="Google" id="ProtNLM"/>
    </source>
</evidence>
<evidence type="ECO:0000313" key="2">
    <source>
        <dbReference type="Proteomes" id="UP001596364"/>
    </source>
</evidence>
<comment type="caution">
    <text evidence="1">The sequence shown here is derived from an EMBL/GenBank/DDBJ whole genome shotgun (WGS) entry which is preliminary data.</text>
</comment>
<evidence type="ECO:0000313" key="1">
    <source>
        <dbReference type="EMBL" id="MFC6441223.1"/>
    </source>
</evidence>
<sequence>MSWSRYWEKSDSPGYEGEAERFTIKSITLRYDINPENALKVQIETFDDASQYDFVGDTRVLSVSYDFVF</sequence>
<dbReference type="RefSeq" id="WP_377148696.1">
    <property type="nucleotide sequence ID" value="NZ_JBHSUS010000001.1"/>
</dbReference>
<organism evidence="1 2">
    <name type="scientific">Pseudobowmanella zhangzhouensis</name>
    <dbReference type="NCBI Taxonomy" id="1537679"/>
    <lineage>
        <taxon>Bacteria</taxon>
        <taxon>Pseudomonadati</taxon>
        <taxon>Pseudomonadota</taxon>
        <taxon>Gammaproteobacteria</taxon>
        <taxon>Alteromonadales</taxon>
        <taxon>Alteromonadaceae</taxon>
    </lineage>
</organism>
<reference evidence="2" key="1">
    <citation type="journal article" date="2019" name="Int. J. Syst. Evol. Microbiol.">
        <title>The Global Catalogue of Microorganisms (GCM) 10K type strain sequencing project: providing services to taxonomists for standard genome sequencing and annotation.</title>
        <authorList>
            <consortium name="The Broad Institute Genomics Platform"/>
            <consortium name="The Broad Institute Genome Sequencing Center for Infectious Disease"/>
            <person name="Wu L."/>
            <person name="Ma J."/>
        </authorList>
    </citation>
    <scope>NUCLEOTIDE SEQUENCE [LARGE SCALE GENOMIC DNA]</scope>
    <source>
        <strain evidence="2">CGMCC 1.16031</strain>
    </source>
</reference>
<proteinExistence type="predicted"/>
<dbReference type="Proteomes" id="UP001596364">
    <property type="component" value="Unassembled WGS sequence"/>
</dbReference>
<dbReference type="EMBL" id="JBHSUS010000001">
    <property type="protein sequence ID" value="MFC6441223.1"/>
    <property type="molecule type" value="Genomic_DNA"/>
</dbReference>
<accession>A0ABW1XM93</accession>
<protein>
    <recommendedName>
        <fullName evidence="3">Porin</fullName>
    </recommendedName>
</protein>